<evidence type="ECO:0000256" key="2">
    <source>
        <dbReference type="SAM" id="Phobius"/>
    </source>
</evidence>
<dbReference type="PATRIC" id="fig|243090.15.peg.901"/>
<keyword evidence="2" id="KW-0472">Membrane</keyword>
<dbReference type="KEGG" id="rba:RB1974"/>
<keyword evidence="2" id="KW-1133">Transmembrane helix</keyword>
<evidence type="ECO:0000313" key="4">
    <source>
        <dbReference type="Proteomes" id="UP000001025"/>
    </source>
</evidence>
<accession>Q7UWK7</accession>
<dbReference type="OrthoDB" id="276990at2"/>
<feature type="compositionally biased region" description="Acidic residues" evidence="1">
    <location>
        <begin position="315"/>
        <end position="325"/>
    </location>
</feature>
<feature type="transmembrane region" description="Helical" evidence="2">
    <location>
        <begin position="75"/>
        <end position="97"/>
    </location>
</feature>
<keyword evidence="2" id="KW-0812">Transmembrane</keyword>
<evidence type="ECO:0000313" key="3">
    <source>
        <dbReference type="EMBL" id="CAD72356.1"/>
    </source>
</evidence>
<name>Q7UWK7_RHOBA</name>
<organism evidence="3 4">
    <name type="scientific">Rhodopirellula baltica (strain DSM 10527 / NCIMB 13988 / SH1)</name>
    <dbReference type="NCBI Taxonomy" id="243090"/>
    <lineage>
        <taxon>Bacteria</taxon>
        <taxon>Pseudomonadati</taxon>
        <taxon>Planctomycetota</taxon>
        <taxon>Planctomycetia</taxon>
        <taxon>Pirellulales</taxon>
        <taxon>Pirellulaceae</taxon>
        <taxon>Rhodopirellula</taxon>
    </lineage>
</organism>
<dbReference type="EnsemblBacteria" id="CAD72356">
    <property type="protein sequence ID" value="CAD72356"/>
    <property type="gene ID" value="RB1974"/>
</dbReference>
<dbReference type="InParanoid" id="Q7UWK7"/>
<dbReference type="HOGENOM" id="CLU_854940_0_0_0"/>
<keyword evidence="4" id="KW-1185">Reference proteome</keyword>
<reference evidence="3 4" key="1">
    <citation type="journal article" date="2003" name="Proc. Natl. Acad. Sci. U.S.A.">
        <title>Complete genome sequence of the marine planctomycete Pirellula sp. strain 1.</title>
        <authorList>
            <person name="Gloeckner F.O."/>
            <person name="Kube M."/>
            <person name="Bauer M."/>
            <person name="Teeling H."/>
            <person name="Lombardot T."/>
            <person name="Ludwig W."/>
            <person name="Gade D."/>
            <person name="Beck A."/>
            <person name="Borzym K."/>
            <person name="Heitmann K."/>
            <person name="Rabus R."/>
            <person name="Schlesner H."/>
            <person name="Amann R."/>
            <person name="Reinhardt R."/>
        </authorList>
    </citation>
    <scope>NUCLEOTIDE SEQUENCE [LARGE SCALE GENOMIC DNA]</scope>
    <source>
        <strain evidence="4">DSM 10527 / NCIMB 13988 / SH1</strain>
    </source>
</reference>
<gene>
    <name evidence="3" type="ordered locus">RB1974</name>
</gene>
<evidence type="ECO:0000256" key="1">
    <source>
        <dbReference type="SAM" id="MobiDB-lite"/>
    </source>
</evidence>
<feature type="region of interest" description="Disordered" evidence="1">
    <location>
        <begin position="277"/>
        <end position="325"/>
    </location>
</feature>
<dbReference type="STRING" id="243090.RB1974"/>
<protein>
    <submittedName>
        <fullName evidence="3">Uncharacterized protein</fullName>
    </submittedName>
</protein>
<proteinExistence type="predicted"/>
<dbReference type="Proteomes" id="UP000001025">
    <property type="component" value="Chromosome"/>
</dbReference>
<dbReference type="EMBL" id="BX294136">
    <property type="protein sequence ID" value="CAD72356.1"/>
    <property type="molecule type" value="Genomic_DNA"/>
</dbReference>
<sequence length="325" mass="36234">MKAVICTWDADGLRLGENRSGPRSVPLYRRVNHAVKNGQIAADNQRPLHHCQSFRDHQTNVTHPDSLPLSRRNRFLISILLIGMLLTIVLPPLAFQARGARGLSPSVGTLLSVISPIAQMFYMDRGYAFFAPDPGPSHLIRASSDAGETVQVFPDLDEQWPRLKYHRHFMLAEFLNDSYQPALPLEVSQLIGPELSPEELQTLRLGRKRYERILESMVRHLESTGKSDVAIVRLEHQLADFVLFAQENLSLTEERSYVELPDVPITLEGLLGTAEALPQPDAENATPIDPSNSEPVPVPDGERKTDADSPIVETDQPDDTQEDAS</sequence>
<dbReference type="AlphaFoldDB" id="Q7UWK7"/>
<dbReference type="eggNOG" id="ENOG5033167">
    <property type="taxonomic scope" value="Bacteria"/>
</dbReference>